<feature type="binding site" evidence="3">
    <location>
        <position position="124"/>
    </location>
    <ligand>
        <name>carboxy-S-adenosyl-L-methionine</name>
        <dbReference type="ChEBI" id="CHEBI:134278"/>
    </ligand>
</feature>
<evidence type="ECO:0000256" key="2">
    <source>
        <dbReference type="ARBA" id="ARBA00022694"/>
    </source>
</evidence>
<evidence type="ECO:0000256" key="3">
    <source>
        <dbReference type="HAMAP-Rule" id="MF_01590"/>
    </source>
</evidence>
<feature type="binding site" evidence="3">
    <location>
        <begin position="174"/>
        <end position="175"/>
    </location>
    <ligand>
        <name>carboxy-S-adenosyl-L-methionine</name>
        <dbReference type="ChEBI" id="CHEBI:134278"/>
    </ligand>
</feature>
<dbReference type="Proteomes" id="UP000680020">
    <property type="component" value="Unassembled WGS sequence"/>
</dbReference>
<dbReference type="InterPro" id="IPR027555">
    <property type="entry name" value="Mo5U34_MeTrfas-like"/>
</dbReference>
<comment type="caution">
    <text evidence="3">Lacks conserved residue(s) required for the propagation of feature annotation.</text>
</comment>
<dbReference type="Pfam" id="PF08003">
    <property type="entry name" value="Methyltransf_9"/>
    <property type="match status" value="1"/>
</dbReference>
<feature type="binding site" evidence="3">
    <location>
        <position position="190"/>
    </location>
    <ligand>
        <name>carboxy-S-adenosyl-L-methionine</name>
        <dbReference type="ChEBI" id="CHEBI:134278"/>
    </ligand>
</feature>
<dbReference type="HAMAP" id="MF_01590">
    <property type="entry name" value="tRNA_carboxymethyltr_CmoB"/>
    <property type="match status" value="1"/>
</dbReference>
<keyword evidence="2 3" id="KW-0819">tRNA processing</keyword>
<dbReference type="SUPFAM" id="SSF53335">
    <property type="entry name" value="S-adenosyl-L-methionine-dependent methyltransferases"/>
    <property type="match status" value="1"/>
</dbReference>
<feature type="binding site" evidence="3">
    <location>
        <position position="100"/>
    </location>
    <ligand>
        <name>carboxy-S-adenosyl-L-methionine</name>
        <dbReference type="ChEBI" id="CHEBI:134278"/>
    </ligand>
</feature>
<comment type="subunit">
    <text evidence="3">Homotetramer.</text>
</comment>
<evidence type="ECO:0000256" key="1">
    <source>
        <dbReference type="ARBA" id="ARBA00022679"/>
    </source>
</evidence>
<feature type="binding site" evidence="3">
    <location>
        <position position="194"/>
    </location>
    <ligand>
        <name>carboxy-S-adenosyl-L-methionine</name>
        <dbReference type="ChEBI" id="CHEBI:134278"/>
    </ligand>
</feature>
<proteinExistence type="inferred from homology"/>
<dbReference type="Gene3D" id="3.40.50.150">
    <property type="entry name" value="Vaccinia Virus protein VP39"/>
    <property type="match status" value="1"/>
</dbReference>
<evidence type="ECO:0000313" key="5">
    <source>
        <dbReference type="Proteomes" id="UP000680020"/>
    </source>
</evidence>
<comment type="function">
    <text evidence="3">Catalyzes carboxymethyl transfer from carboxy-S-adenosyl-L-methionine (Cx-SAM) to 5-hydroxyuridine (ho5U) to form 5-carboxymethoxyuridine (cmo5U) at position 34 in tRNAs.</text>
</comment>
<evidence type="ECO:0000313" key="4">
    <source>
        <dbReference type="EMBL" id="MBS7823727.1"/>
    </source>
</evidence>
<feature type="binding site" evidence="3">
    <location>
        <position position="309"/>
    </location>
    <ligand>
        <name>carboxy-S-adenosyl-L-methionine</name>
        <dbReference type="ChEBI" id="CHEBI:134278"/>
    </ligand>
</feature>
<feature type="binding site" evidence="3">
    <location>
        <position position="86"/>
    </location>
    <ligand>
        <name>carboxy-S-adenosyl-L-methionine</name>
        <dbReference type="ChEBI" id="CHEBI:134278"/>
    </ligand>
</feature>
<dbReference type="CDD" id="cd02440">
    <property type="entry name" value="AdoMet_MTases"/>
    <property type="match status" value="1"/>
</dbReference>
<dbReference type="NCBIfam" id="TIGR00452">
    <property type="entry name" value="tRNA 5-methoxyuridine(34)/uridine 5-oxyacetic acid(34) synthase CmoB"/>
    <property type="match status" value="1"/>
</dbReference>
<comment type="catalytic activity">
    <reaction evidence="3">
        <text>carboxy-S-adenosyl-L-methionine + 5-hydroxyuridine(34) in tRNA = 5-carboxymethoxyuridine(34) in tRNA + S-adenosyl-L-homocysteine + H(+)</text>
        <dbReference type="Rhea" id="RHEA:52848"/>
        <dbReference type="Rhea" id="RHEA-COMP:13381"/>
        <dbReference type="Rhea" id="RHEA-COMP:13383"/>
        <dbReference type="ChEBI" id="CHEBI:15378"/>
        <dbReference type="ChEBI" id="CHEBI:57856"/>
        <dbReference type="ChEBI" id="CHEBI:134278"/>
        <dbReference type="ChEBI" id="CHEBI:136877"/>
        <dbReference type="ChEBI" id="CHEBI:136879"/>
    </reaction>
</comment>
<dbReference type="EC" id="2.5.1.-" evidence="3"/>
<protein>
    <recommendedName>
        <fullName evidence="3">tRNA U34 carboxymethyltransferase</fullName>
        <ecNumber evidence="3">2.5.1.-</ecNumber>
    </recommendedName>
</protein>
<dbReference type="GO" id="GO:0002098">
    <property type="term" value="P:tRNA wobble uridine modification"/>
    <property type="evidence" value="ECO:0007669"/>
    <property type="project" value="InterPro"/>
</dbReference>
<feature type="binding site" evidence="3">
    <location>
        <position position="105"/>
    </location>
    <ligand>
        <name>carboxy-S-adenosyl-L-methionine</name>
        <dbReference type="ChEBI" id="CHEBI:134278"/>
    </ligand>
</feature>
<gene>
    <name evidence="3 4" type="primary">cmoB</name>
    <name evidence="4" type="ORF">J7561_00740</name>
</gene>
<dbReference type="GO" id="GO:0016765">
    <property type="term" value="F:transferase activity, transferring alkyl or aryl (other than methyl) groups"/>
    <property type="evidence" value="ECO:0007669"/>
    <property type="project" value="UniProtKB-UniRule"/>
</dbReference>
<organism evidence="4 5">
    <name type="scientific">Wohlfahrtiimonas chitiniclastica</name>
    <dbReference type="NCBI Taxonomy" id="400946"/>
    <lineage>
        <taxon>Bacteria</taxon>
        <taxon>Pseudomonadati</taxon>
        <taxon>Pseudomonadota</taxon>
        <taxon>Gammaproteobacteria</taxon>
        <taxon>Cardiobacteriales</taxon>
        <taxon>Ignatzschineriaceae</taxon>
        <taxon>Wohlfahrtiimonas</taxon>
    </lineage>
</organism>
<reference evidence="4" key="1">
    <citation type="submission" date="2021-03" db="EMBL/GenBank/DDBJ databases">
        <title>Identification and antibiotic profiling of Wohlfahrtiimonas chitiniclastica, an underestimated human pathogen.</title>
        <authorList>
            <person name="Kopf A."/>
            <person name="Bunk B."/>
            <person name="Coldewey S."/>
            <person name="Gunzer F."/>
            <person name="Riedel T."/>
            <person name="Schroettner P."/>
        </authorList>
    </citation>
    <scope>NUCLEOTIDE SEQUENCE</scope>
    <source>
        <strain evidence="4">DSM 100917</strain>
    </source>
</reference>
<accession>A0AB35BV79</accession>
<dbReference type="EMBL" id="JAGIBU010000001">
    <property type="protein sequence ID" value="MBS7823727.1"/>
    <property type="molecule type" value="Genomic_DNA"/>
</dbReference>
<sequence>MIDYAAIAEFYRPTGLRQWTQNLSTWLPEYIQEHIHGNFDDWQAVLDQLPTIYNCTLDLVNGAILQGTTDSAQLEASLRKLMPWRKGPWQFCDTHIDTEWHSDWKWERVAPHIDLHHKNVLDVGCGNGYYGMRMLGAGAKSVIGIDPNWLFLAQFKAFKHYAPDLPIWQLPIGLEAITDELAWFDTVFSMGVLYHRRSPIDHLTDLKRLLNKKGTLVLETMVIEGDENACLIPHDRYAQMRNVWFIPSVKMLEIFLKRVGFKHVRCVDLNQTSIEEQRKTDWMTYLSLEDFLDPNDHNKTIEGYPAPLRAVIIAEQ</sequence>
<dbReference type="InterPro" id="IPR010017">
    <property type="entry name" value="CmoB"/>
</dbReference>
<name>A0AB35BV79_9GAMM</name>
<comment type="similarity">
    <text evidence="3">Belongs to the class I-like SAM-binding methyltransferase superfamily. CmoB family.</text>
</comment>
<dbReference type="RefSeq" id="WP_213403251.1">
    <property type="nucleotide sequence ID" value="NZ_JAGIBT010000001.1"/>
</dbReference>
<dbReference type="InterPro" id="IPR029063">
    <property type="entry name" value="SAM-dependent_MTases_sf"/>
</dbReference>
<comment type="caution">
    <text evidence="4">The sequence shown here is derived from an EMBL/GenBank/DDBJ whole genome shotgun (WGS) entry which is preliminary data.</text>
</comment>
<dbReference type="NCBIfam" id="NF011650">
    <property type="entry name" value="PRK15068.1"/>
    <property type="match status" value="1"/>
</dbReference>
<keyword evidence="1 3" id="KW-0808">Transferase</keyword>
<dbReference type="AlphaFoldDB" id="A0AB35BV79"/>